<dbReference type="PANTHER" id="PTHR13964">
    <property type="entry name" value="RBP-RELATED"/>
    <property type="match status" value="1"/>
</dbReference>
<reference evidence="11" key="3">
    <citation type="submission" date="2025-09" db="UniProtKB">
        <authorList>
            <consortium name="Ensembl"/>
        </authorList>
    </citation>
    <scope>IDENTIFICATION</scope>
</reference>
<dbReference type="Pfam" id="PF08169">
    <property type="entry name" value="RBB1NT"/>
    <property type="match status" value="1"/>
</dbReference>
<dbReference type="GO" id="GO:0005634">
    <property type="term" value="C:nucleus"/>
    <property type="evidence" value="ECO:0007669"/>
    <property type="project" value="TreeGrafter"/>
</dbReference>
<evidence type="ECO:0000256" key="1">
    <source>
        <dbReference type="ARBA" id="ARBA00022499"/>
    </source>
</evidence>
<dbReference type="Pfam" id="PF11717">
    <property type="entry name" value="Tudor-knot"/>
    <property type="match status" value="1"/>
</dbReference>
<organism evidence="11 12">
    <name type="scientific">Takifugu rubripes</name>
    <name type="common">Japanese pufferfish</name>
    <name type="synonym">Fugu rubripes</name>
    <dbReference type="NCBI Taxonomy" id="31033"/>
    <lineage>
        <taxon>Eukaryota</taxon>
        <taxon>Metazoa</taxon>
        <taxon>Chordata</taxon>
        <taxon>Craniata</taxon>
        <taxon>Vertebrata</taxon>
        <taxon>Euteleostomi</taxon>
        <taxon>Actinopterygii</taxon>
        <taxon>Neopterygii</taxon>
        <taxon>Teleostei</taxon>
        <taxon>Neoteleostei</taxon>
        <taxon>Acanthomorphata</taxon>
        <taxon>Eupercaria</taxon>
        <taxon>Tetraodontiformes</taxon>
        <taxon>Tetradontoidea</taxon>
        <taxon>Tetraodontidae</taxon>
        <taxon>Takifugu</taxon>
    </lineage>
</organism>
<dbReference type="GO" id="GO:0006325">
    <property type="term" value="P:chromatin organization"/>
    <property type="evidence" value="ECO:0007669"/>
    <property type="project" value="UniProtKB-KW"/>
</dbReference>
<sequence length="968" mass="109624">MQAADEPAYLTVGTDVSAKYRGAFCEAKIKTVKRLVKVKVTLKGENTSQVVHDDQVKGLLRVGTTVEVKTNEGLSSEAVISKLTDASLYTVVFDDGDEKTLRRTSLCLKGERHFAESETLDQLPLTNPEHFGTPVIGKKTNRGGRRSSQAVADEENESSSSDDEDDDRRRLNDELLGKVCSIEAEEDPVCWYLALVVSPSCNDELLVKKDQCLVRAFSDSKFHTVARRHVNEFVSPLNSHTCPLGFEAAHLFLKTREVPDVWKMDLSQILDSSSSDDDDDEEKEKMREPNTEVCLCDQMEEEQDPEERDQFLQQLYKFMEDRGTPINKPPVLGYKDLNLFKLFRLVCHYGGCRKIESGTMWKQVYVDLGIPVLNSAASYNVKTAYKKYLYGFEEYCRSASITFRTIHHNNPRTVTSSSNQRHLGAEMREASIRPEKVESMDEKVEEGPDIKIEKEAKERQMSPRVRHTQEQREMRKRISRKGEDSERGSEEEDEDEDEEEEMERRRADRSENDDDDDDEDSVTGTKVRVKYGRGKTQKIYEAHIKKTDVDNGEQFYLVHYYGWNVRYDEWVKADRIIWPVEKGTKKRLRKKIKVRTRCHMTRWLLTCITPPPPLAVIGTSPKPVSSLLLRDLEPSSEELMKAEESPHLPEEPQGQDIAPGLLVKEPQVNDLPNAEPPAIELEPQIGPEALVCYEVDLDDPEDKEKPPSTPEHLLLMMEEQAPLPLPTLLPQHQVRSFPAATAPCSSPCLKELHPQGKAPEEGSSVTEERERDSGTPLSSSVHDSRGETSNLPVNRQKRSPDCNSSPSTKKPKRTQKRVTTPAKDKNGAGGWSLVLIRDDQQLLCVRTHLSQSSDSDDPSTLCQKAQKSRCALSSPNRAYKWSFQLGELDRMSSAERISFLQEKLQEVRKYYLTLKSEVASIDRRRKRLKKKEREVSNTTVSTSSGSSDTGMSPSSASPAQNTVAVECR</sequence>
<evidence type="ECO:0000256" key="8">
    <source>
        <dbReference type="ARBA" id="ARBA00023242"/>
    </source>
</evidence>
<dbReference type="GO" id="GO:0006357">
    <property type="term" value="P:regulation of transcription by RNA polymerase II"/>
    <property type="evidence" value="ECO:0007669"/>
    <property type="project" value="TreeGrafter"/>
</dbReference>
<keyword evidence="5" id="KW-0805">Transcription regulation</keyword>
<dbReference type="InterPro" id="IPR051232">
    <property type="entry name" value="ARID/SWI1_ChromRemod"/>
</dbReference>
<accession>H2T9V2</accession>
<dbReference type="SMART" id="SM01014">
    <property type="entry name" value="ARID"/>
    <property type="match status" value="1"/>
</dbReference>
<feature type="compositionally biased region" description="Acidic residues" evidence="9">
    <location>
        <begin position="152"/>
        <end position="166"/>
    </location>
</feature>
<dbReference type="InterPro" id="IPR047472">
    <property type="entry name" value="Tudor_ARID4A_rpt1"/>
</dbReference>
<keyword evidence="3" id="KW-0832">Ubl conjugation</keyword>
<evidence type="ECO:0000256" key="6">
    <source>
        <dbReference type="ARBA" id="ARBA00023125"/>
    </source>
</evidence>
<dbReference type="InterPro" id="IPR047473">
    <property type="entry name" value="CBD_RBP1-like"/>
</dbReference>
<dbReference type="SUPFAM" id="SSF46774">
    <property type="entry name" value="ARID-like"/>
    <property type="match status" value="1"/>
</dbReference>
<dbReference type="STRING" id="31033.ENSTRUP00000021442"/>
<feature type="region of interest" description="Disordered" evidence="9">
    <location>
        <begin position="409"/>
        <end position="529"/>
    </location>
</feature>
<dbReference type="eggNOG" id="KOG2744">
    <property type="taxonomic scope" value="Eukaryota"/>
</dbReference>
<dbReference type="Gene3D" id="2.30.30.140">
    <property type="match status" value="3"/>
</dbReference>
<feature type="compositionally biased region" description="Basic and acidic residues" evidence="9">
    <location>
        <begin position="423"/>
        <end position="473"/>
    </location>
</feature>
<dbReference type="InParanoid" id="H2T9V2"/>
<feature type="compositionally biased region" description="Acidic residues" evidence="9">
    <location>
        <begin position="489"/>
        <end position="501"/>
    </location>
</feature>
<keyword evidence="4" id="KW-0156">Chromatin regulator</keyword>
<dbReference type="Gene3D" id="1.10.150.60">
    <property type="entry name" value="ARID DNA-binding domain"/>
    <property type="match status" value="1"/>
</dbReference>
<name>H2T9V2_TAKRU</name>
<feature type="compositionally biased region" description="Low complexity" evidence="9">
    <location>
        <begin position="936"/>
        <end position="957"/>
    </location>
</feature>
<evidence type="ECO:0000313" key="11">
    <source>
        <dbReference type="Ensembl" id="ENSTRUP00000021442.3"/>
    </source>
</evidence>
<keyword evidence="6" id="KW-0238">DNA-binding</keyword>
<feature type="region of interest" description="Disordered" evidence="9">
    <location>
        <begin position="270"/>
        <end position="289"/>
    </location>
</feature>
<dbReference type="InterPro" id="IPR002999">
    <property type="entry name" value="Tudor"/>
</dbReference>
<evidence type="ECO:0000313" key="12">
    <source>
        <dbReference type="Proteomes" id="UP000005226"/>
    </source>
</evidence>
<dbReference type="PANTHER" id="PTHR13964:SF26">
    <property type="entry name" value="AT-RICH INTERACTIVE DOMAIN-CONTAINING PROTEIN 4A"/>
    <property type="match status" value="1"/>
</dbReference>
<feature type="region of interest" description="Disordered" evidence="9">
    <location>
        <begin position="748"/>
        <end position="831"/>
    </location>
</feature>
<reference evidence="11" key="2">
    <citation type="submission" date="2025-08" db="UniProtKB">
        <authorList>
            <consortium name="Ensembl"/>
        </authorList>
    </citation>
    <scope>IDENTIFICATION</scope>
</reference>
<feature type="region of interest" description="Disordered" evidence="9">
    <location>
        <begin position="119"/>
        <end position="168"/>
    </location>
</feature>
<proteinExistence type="predicted"/>
<dbReference type="GeneTree" id="ENSGT00940000156159"/>
<evidence type="ECO:0000256" key="9">
    <source>
        <dbReference type="SAM" id="MobiDB-lite"/>
    </source>
</evidence>
<dbReference type="Ensembl" id="ENSTRUT00000021530.3">
    <property type="protein sequence ID" value="ENSTRUP00000021442.3"/>
    <property type="gene ID" value="ENSTRUG00000008557.3"/>
</dbReference>
<feature type="domain" description="ARID" evidence="10">
    <location>
        <begin position="305"/>
        <end position="397"/>
    </location>
</feature>
<evidence type="ECO:0000259" key="10">
    <source>
        <dbReference type="PROSITE" id="PS51011"/>
    </source>
</evidence>
<feature type="compositionally biased region" description="Basic and acidic residues" evidence="9">
    <location>
        <begin position="637"/>
        <end position="650"/>
    </location>
</feature>
<dbReference type="SMART" id="SM00333">
    <property type="entry name" value="TUDOR"/>
    <property type="match status" value="1"/>
</dbReference>
<feature type="region of interest" description="Disordered" evidence="9">
    <location>
        <begin position="925"/>
        <end position="968"/>
    </location>
</feature>
<evidence type="ECO:0000256" key="5">
    <source>
        <dbReference type="ARBA" id="ARBA00023015"/>
    </source>
</evidence>
<dbReference type="InterPro" id="IPR012603">
    <property type="entry name" value="ARID4A/B_PWWP"/>
</dbReference>
<keyword evidence="7" id="KW-0804">Transcription</keyword>
<dbReference type="InterPro" id="IPR001606">
    <property type="entry name" value="ARID_dom"/>
</dbReference>
<keyword evidence="8" id="KW-0539">Nucleus</keyword>
<feature type="compositionally biased region" description="Acidic residues" evidence="9">
    <location>
        <begin position="511"/>
        <end position="521"/>
    </location>
</feature>
<feature type="compositionally biased region" description="Polar residues" evidence="9">
    <location>
        <begin position="958"/>
        <end position="968"/>
    </location>
</feature>
<dbReference type="AlphaFoldDB" id="H2T9V2"/>
<keyword evidence="12" id="KW-1185">Reference proteome</keyword>
<dbReference type="CDD" id="cd20459">
    <property type="entry name" value="Tudor_ARID4A_rpt1"/>
    <property type="match status" value="1"/>
</dbReference>
<dbReference type="GO" id="GO:0000976">
    <property type="term" value="F:transcription cis-regulatory region binding"/>
    <property type="evidence" value="ECO:0007669"/>
    <property type="project" value="TreeGrafter"/>
</dbReference>
<dbReference type="InterPro" id="IPR036431">
    <property type="entry name" value="ARID_dom_sf"/>
</dbReference>
<dbReference type="SUPFAM" id="SSF54160">
    <property type="entry name" value="Chromo domain-like"/>
    <property type="match status" value="1"/>
</dbReference>
<dbReference type="OMA" id="NKMSPSH"/>
<dbReference type="InterPro" id="IPR025995">
    <property type="entry name" value="Tudor-knot"/>
</dbReference>
<feature type="compositionally biased region" description="Polar residues" evidence="9">
    <location>
        <begin position="775"/>
        <end position="793"/>
    </location>
</feature>
<dbReference type="PROSITE" id="PS51011">
    <property type="entry name" value="ARID"/>
    <property type="match status" value="1"/>
</dbReference>
<dbReference type="CDD" id="cd18641">
    <property type="entry name" value="CBD_RBP1_like"/>
    <property type="match status" value="1"/>
</dbReference>
<dbReference type="eggNOG" id="KOG3001">
    <property type="taxonomic scope" value="Eukaryota"/>
</dbReference>
<dbReference type="Proteomes" id="UP000005226">
    <property type="component" value="Chromosome 2"/>
</dbReference>
<feature type="region of interest" description="Disordered" evidence="9">
    <location>
        <begin position="637"/>
        <end position="656"/>
    </location>
</feature>
<feature type="compositionally biased region" description="Polar residues" evidence="9">
    <location>
        <begin position="411"/>
        <end position="421"/>
    </location>
</feature>
<evidence type="ECO:0000256" key="4">
    <source>
        <dbReference type="ARBA" id="ARBA00022853"/>
    </source>
</evidence>
<dbReference type="SUPFAM" id="SSF63748">
    <property type="entry name" value="Tudor/PWWP/MBT"/>
    <property type="match status" value="1"/>
</dbReference>
<keyword evidence="2" id="KW-0597">Phosphoprotein</keyword>
<evidence type="ECO:0000256" key="3">
    <source>
        <dbReference type="ARBA" id="ARBA00022843"/>
    </source>
</evidence>
<dbReference type="InterPro" id="IPR016197">
    <property type="entry name" value="Chromo-like_dom_sf"/>
</dbReference>
<evidence type="ECO:0000256" key="7">
    <source>
        <dbReference type="ARBA" id="ARBA00023163"/>
    </source>
</evidence>
<evidence type="ECO:0000256" key="2">
    <source>
        <dbReference type="ARBA" id="ARBA00022553"/>
    </source>
</evidence>
<dbReference type="Pfam" id="PF01388">
    <property type="entry name" value="ARID"/>
    <property type="match status" value="1"/>
</dbReference>
<reference evidence="11 12" key="1">
    <citation type="journal article" date="2011" name="Genome Biol. Evol.">
        <title>Integration of the genetic map and genome assembly of fugu facilitates insights into distinct features of genome evolution in teleosts and mammals.</title>
        <authorList>
            <person name="Kai W."/>
            <person name="Kikuchi K."/>
            <person name="Tohari S."/>
            <person name="Chew A.K."/>
            <person name="Tay A."/>
            <person name="Fujiwara A."/>
            <person name="Hosoya S."/>
            <person name="Suetake H."/>
            <person name="Naruse K."/>
            <person name="Brenner S."/>
            <person name="Suzuki Y."/>
            <person name="Venkatesh B."/>
        </authorList>
    </citation>
    <scope>NUCLEOTIDE SEQUENCE [LARGE SCALE GENOMIC DNA]</scope>
</reference>
<keyword evidence="1" id="KW-1017">Isopeptide bond</keyword>
<feature type="compositionally biased region" description="Basic and acidic residues" evidence="9">
    <location>
        <begin position="750"/>
        <end position="773"/>
    </location>
</feature>
<dbReference type="SMART" id="SM00501">
    <property type="entry name" value="BRIGHT"/>
    <property type="match status" value="1"/>
</dbReference>
<protein>
    <submittedName>
        <fullName evidence="11">AT-rich interactive domain 4A</fullName>
    </submittedName>
</protein>